<organism evidence="2 3">
    <name type="scientific">Rhizobium quercicola</name>
    <dbReference type="NCBI Taxonomy" id="2901226"/>
    <lineage>
        <taxon>Bacteria</taxon>
        <taxon>Pseudomonadati</taxon>
        <taxon>Pseudomonadota</taxon>
        <taxon>Alphaproteobacteria</taxon>
        <taxon>Hyphomicrobiales</taxon>
        <taxon>Rhizobiaceae</taxon>
        <taxon>Rhizobium/Agrobacterium group</taxon>
        <taxon>Rhizobium</taxon>
    </lineage>
</organism>
<evidence type="ECO:0000313" key="3">
    <source>
        <dbReference type="Proteomes" id="UP001139089"/>
    </source>
</evidence>
<dbReference type="Proteomes" id="UP001139089">
    <property type="component" value="Unassembled WGS sequence"/>
</dbReference>
<accession>A0A9X1NWW0</accession>
<dbReference type="RefSeq" id="WP_231816274.1">
    <property type="nucleotide sequence ID" value="NZ_JAJOZR010000013.1"/>
</dbReference>
<keyword evidence="1" id="KW-0812">Transmembrane</keyword>
<keyword evidence="1" id="KW-0472">Membrane</keyword>
<dbReference type="AlphaFoldDB" id="A0A9X1NWW0"/>
<feature type="transmembrane region" description="Helical" evidence="1">
    <location>
        <begin position="25"/>
        <end position="47"/>
    </location>
</feature>
<evidence type="ECO:0000256" key="1">
    <source>
        <dbReference type="SAM" id="Phobius"/>
    </source>
</evidence>
<comment type="caution">
    <text evidence="2">The sequence shown here is derived from an EMBL/GenBank/DDBJ whole genome shotgun (WGS) entry which is preliminary data.</text>
</comment>
<gene>
    <name evidence="2" type="ORF">LRX75_19285</name>
</gene>
<dbReference type="EMBL" id="JAJOZR010000013">
    <property type="protein sequence ID" value="MCD7111184.1"/>
    <property type="molecule type" value="Genomic_DNA"/>
</dbReference>
<keyword evidence="1" id="KW-1133">Transmembrane helix</keyword>
<reference evidence="2" key="1">
    <citation type="submission" date="2021-12" db="EMBL/GenBank/DDBJ databases">
        <authorList>
            <person name="Li Y."/>
        </authorList>
    </citation>
    <scope>NUCLEOTIDE SEQUENCE</scope>
    <source>
        <strain evidence="2">DKSPLA3</strain>
    </source>
</reference>
<proteinExistence type="predicted"/>
<sequence>MNQHSRRNARAIAIAKADDSRTRKILALTYTAAAFLTAAAVIGLSTLGSF</sequence>
<keyword evidence="3" id="KW-1185">Reference proteome</keyword>
<evidence type="ECO:0000313" key="2">
    <source>
        <dbReference type="EMBL" id="MCD7111184.1"/>
    </source>
</evidence>
<name>A0A9X1NWW0_9HYPH</name>
<protein>
    <submittedName>
        <fullName evidence="2">Uncharacterized protein</fullName>
    </submittedName>
</protein>